<evidence type="ECO:0000256" key="11">
    <source>
        <dbReference type="SAM" id="MobiDB-lite"/>
    </source>
</evidence>
<dbReference type="InterPro" id="IPR002815">
    <property type="entry name" value="Spo11/TopoVI_A"/>
</dbReference>
<evidence type="ECO:0000313" key="16">
    <source>
        <dbReference type="Proteomes" id="UP001142055"/>
    </source>
</evidence>
<feature type="compositionally biased region" description="Low complexity" evidence="11">
    <location>
        <begin position="49"/>
        <end position="60"/>
    </location>
</feature>
<comment type="cofactor">
    <cofactor evidence="2">
        <name>Mg(2+)</name>
        <dbReference type="ChEBI" id="CHEBI:18420"/>
    </cofactor>
</comment>
<feature type="compositionally biased region" description="Polar residues" evidence="11">
    <location>
        <begin position="623"/>
        <end position="632"/>
    </location>
</feature>
<evidence type="ECO:0000256" key="8">
    <source>
        <dbReference type="ARBA" id="ARBA00023125"/>
    </source>
</evidence>
<dbReference type="EMBL" id="JAPWDV010000004">
    <property type="protein sequence ID" value="KAJ6215861.1"/>
    <property type="molecule type" value="Genomic_DNA"/>
</dbReference>
<reference evidence="15" key="1">
    <citation type="submission" date="2022-12" db="EMBL/GenBank/DDBJ databases">
        <title>Genome assemblies of Blomia tropicalis.</title>
        <authorList>
            <person name="Cui Y."/>
        </authorList>
    </citation>
    <scope>NUCLEOTIDE SEQUENCE</scope>
    <source>
        <tissue evidence="15">Adult mites</tissue>
    </source>
</reference>
<dbReference type="Gene3D" id="3.40.1360.10">
    <property type="match status" value="1"/>
</dbReference>
<protein>
    <recommendedName>
        <fullName evidence="4">DNA topoisomerase (ATP-hydrolyzing)</fullName>
        <ecNumber evidence="4">5.6.2.2</ecNumber>
    </recommendedName>
</protein>
<dbReference type="GO" id="GO:0003918">
    <property type="term" value="F:DNA topoisomerase type II (double strand cut, ATP-hydrolyzing) activity"/>
    <property type="evidence" value="ECO:0007669"/>
    <property type="project" value="UniProtKB-UniRule"/>
</dbReference>
<dbReference type="InterPro" id="IPR034136">
    <property type="entry name" value="TOPRIM_Topo6A/Spo11"/>
</dbReference>
<dbReference type="GO" id="GO:0042138">
    <property type="term" value="P:meiotic DNA double-strand break formation"/>
    <property type="evidence" value="ECO:0007669"/>
    <property type="project" value="TreeGrafter"/>
</dbReference>
<evidence type="ECO:0000256" key="6">
    <source>
        <dbReference type="ARBA" id="ARBA00022842"/>
    </source>
</evidence>
<evidence type="ECO:0000256" key="3">
    <source>
        <dbReference type="ARBA" id="ARBA00006559"/>
    </source>
</evidence>
<keyword evidence="8 10" id="KW-0238">DNA-binding</keyword>
<evidence type="ECO:0000256" key="7">
    <source>
        <dbReference type="ARBA" id="ARBA00023029"/>
    </source>
</evidence>
<evidence type="ECO:0000259" key="13">
    <source>
        <dbReference type="Pfam" id="PF04406"/>
    </source>
</evidence>
<evidence type="ECO:0000259" key="14">
    <source>
        <dbReference type="Pfam" id="PF21180"/>
    </source>
</evidence>
<keyword evidence="12" id="KW-0812">Transmembrane</keyword>
<accession>A0A9Q0RK13</accession>
<gene>
    <name evidence="15" type="ORF">RDWZM_010361</name>
</gene>
<keyword evidence="12" id="KW-0472">Membrane</keyword>
<keyword evidence="6" id="KW-0460">Magnesium</keyword>
<dbReference type="InterPro" id="IPR036078">
    <property type="entry name" value="Spo11/TopoVI_A_sf"/>
</dbReference>
<name>A0A9Q0RK13_BLOTA</name>
<evidence type="ECO:0000256" key="12">
    <source>
        <dbReference type="SAM" id="Phobius"/>
    </source>
</evidence>
<feature type="domain" description="Topoisomerase 6 subunit A/Spo11 TOPRIM" evidence="14">
    <location>
        <begin position="381"/>
        <end position="548"/>
    </location>
</feature>
<proteinExistence type="inferred from homology"/>
<keyword evidence="7 10" id="KW-0799">Topoisomerase</keyword>
<comment type="catalytic activity">
    <reaction evidence="1 10">
        <text>ATP-dependent breakage, passage and rejoining of double-stranded DNA.</text>
        <dbReference type="EC" id="5.6.2.2"/>
    </reaction>
</comment>
<dbReference type="GO" id="GO:0003677">
    <property type="term" value="F:DNA binding"/>
    <property type="evidence" value="ECO:0007669"/>
    <property type="project" value="UniProtKB-UniRule"/>
</dbReference>
<dbReference type="GO" id="GO:0005524">
    <property type="term" value="F:ATP binding"/>
    <property type="evidence" value="ECO:0007669"/>
    <property type="project" value="InterPro"/>
</dbReference>
<dbReference type="PANTHER" id="PTHR10848">
    <property type="entry name" value="MEIOTIC RECOMBINATION PROTEIN SPO11"/>
    <property type="match status" value="1"/>
</dbReference>
<keyword evidence="12" id="KW-1133">Transmembrane helix</keyword>
<keyword evidence="5" id="KW-0479">Metal-binding</keyword>
<comment type="similarity">
    <text evidence="3 10">Belongs to the TOP6A family.</text>
</comment>
<dbReference type="AlphaFoldDB" id="A0A9Q0RK13"/>
<dbReference type="Gene3D" id="1.10.10.10">
    <property type="entry name" value="Winged helix-like DNA-binding domain superfamily/Winged helix DNA-binding domain"/>
    <property type="match status" value="1"/>
</dbReference>
<dbReference type="PANTHER" id="PTHR10848:SF0">
    <property type="entry name" value="MEIOTIC RECOMBINATION PROTEIN SPO11"/>
    <property type="match status" value="1"/>
</dbReference>
<feature type="active site" description="O-(5'-phospho-DNA)-tyrosine intermediate" evidence="10">
    <location>
        <position position="297"/>
    </location>
</feature>
<keyword evidence="16" id="KW-1185">Reference proteome</keyword>
<feature type="region of interest" description="Disordered" evidence="11">
    <location>
        <begin position="613"/>
        <end position="632"/>
    </location>
</feature>
<feature type="transmembrane region" description="Helical" evidence="12">
    <location>
        <begin position="566"/>
        <end position="590"/>
    </location>
</feature>
<dbReference type="PROSITE" id="PS52041">
    <property type="entry name" value="TOPO_IIB"/>
    <property type="match status" value="1"/>
</dbReference>
<evidence type="ECO:0000256" key="4">
    <source>
        <dbReference type="ARBA" id="ARBA00012895"/>
    </source>
</evidence>
<evidence type="ECO:0000256" key="10">
    <source>
        <dbReference type="PROSITE-ProRule" id="PRU01385"/>
    </source>
</evidence>
<dbReference type="EC" id="5.6.2.2" evidence="4"/>
<dbReference type="Proteomes" id="UP001142055">
    <property type="component" value="Chromosome 4"/>
</dbReference>
<dbReference type="SUPFAM" id="SSF56726">
    <property type="entry name" value="DNA topoisomerase IV, alpha subunit"/>
    <property type="match status" value="1"/>
</dbReference>
<organism evidence="15 16">
    <name type="scientific">Blomia tropicalis</name>
    <name type="common">Mite</name>
    <dbReference type="NCBI Taxonomy" id="40697"/>
    <lineage>
        <taxon>Eukaryota</taxon>
        <taxon>Metazoa</taxon>
        <taxon>Ecdysozoa</taxon>
        <taxon>Arthropoda</taxon>
        <taxon>Chelicerata</taxon>
        <taxon>Arachnida</taxon>
        <taxon>Acari</taxon>
        <taxon>Acariformes</taxon>
        <taxon>Sarcoptiformes</taxon>
        <taxon>Astigmata</taxon>
        <taxon>Glycyphagoidea</taxon>
        <taxon>Echimyopodidae</taxon>
        <taxon>Blomia</taxon>
    </lineage>
</organism>
<feature type="domain" description="Spo11/DNA topoisomerase VI subunit A N-terminal" evidence="13">
    <location>
        <begin position="275"/>
        <end position="329"/>
    </location>
</feature>
<feature type="region of interest" description="Disordered" evidence="11">
    <location>
        <begin position="41"/>
        <end position="60"/>
    </location>
</feature>
<dbReference type="CDD" id="cd00223">
    <property type="entry name" value="TOPRIM_TopoIIB_SPO"/>
    <property type="match status" value="1"/>
</dbReference>
<evidence type="ECO:0000256" key="1">
    <source>
        <dbReference type="ARBA" id="ARBA00000185"/>
    </source>
</evidence>
<sequence>MSENYYNQPYPNYEYDYGLKHIEGSNYSPSIMWEPIYSNYDSSTPPPSSNENSNYNSYHNYNYLNDQQQQQQQQQTCYSQSTQLSLYDSGYYASGSYVNTPQQNVNADFNVQFEKLFSPLNTQLINEEQELSHLFISNSGQTNLSQSVPSSNSVYKTIDLDQFYSLYSQIDFYELIRNLGNELLPLIEIFKHYKNHFDLYGKQTQSEIMLQLNQIKQKFRRKLPIKSGKKLFVYKGIIVSRSFKRTIYIPNIGVLIDSVFEYKNIRKKFKRSYCLLIDLIIQLLEHNSYSAQRDIFYHNMRRFKSVRQLDRFIRDLSATINVSRIDFNIIATPKGLVMGDLIFTDSNQLKIDLNCRESQYSAIQVPTHSSKITIHSSNAKFILVVEKYCTFYQLMVDGIDKRFDLIMITGCGYPDMRTRAFLQLIWLKLKIPVFALVDGDPHGIDLMCTYRYGSKSMAHENLHLNVPTMKWIGINADDIVNFHLRGVEYNPKELKLFNIISSRQYILENEEWAKQIARMKQLGIKVEIQAIEEAAPKYLLEIFLPYKLRYGTNSKRLVQLETMVSYTPVVIVLSISSIVVFLVILHIIYIEWNSKLITRSSIASNNGANNDQIPFDVQGRARNGTNQSSSNMDMIPMILRREHRQPTNVPSISANLNPKDIRQTISPVTLQMKMVPHISSLIPEKFPNTSSNRFVTEARCVQLETLINLADEKSEESSEPSKQNLI</sequence>
<keyword evidence="9 10" id="KW-0413">Isomerase</keyword>
<dbReference type="Pfam" id="PF21180">
    <property type="entry name" value="TOP6A-Spo11_Toprim"/>
    <property type="match status" value="1"/>
</dbReference>
<evidence type="ECO:0000256" key="9">
    <source>
        <dbReference type="ARBA" id="ARBA00023235"/>
    </source>
</evidence>
<dbReference type="GO" id="GO:0007131">
    <property type="term" value="P:reciprocal meiotic recombination"/>
    <property type="evidence" value="ECO:0007669"/>
    <property type="project" value="TreeGrafter"/>
</dbReference>
<evidence type="ECO:0000313" key="15">
    <source>
        <dbReference type="EMBL" id="KAJ6215861.1"/>
    </source>
</evidence>
<dbReference type="GO" id="GO:0000706">
    <property type="term" value="P:meiotic DNA double-strand break processing"/>
    <property type="evidence" value="ECO:0007669"/>
    <property type="project" value="TreeGrafter"/>
</dbReference>
<dbReference type="GO" id="GO:0046872">
    <property type="term" value="F:metal ion binding"/>
    <property type="evidence" value="ECO:0007669"/>
    <property type="project" value="UniProtKB-KW"/>
</dbReference>
<dbReference type="PRINTS" id="PR01550">
    <property type="entry name" value="TOP6AFAMILY"/>
</dbReference>
<comment type="caution">
    <text evidence="15">The sequence shown here is derived from an EMBL/GenBank/DDBJ whole genome shotgun (WGS) entry which is preliminary data.</text>
</comment>
<dbReference type="InterPro" id="IPR036388">
    <property type="entry name" value="WH-like_DNA-bd_sf"/>
</dbReference>
<evidence type="ECO:0000256" key="5">
    <source>
        <dbReference type="ARBA" id="ARBA00022723"/>
    </source>
</evidence>
<dbReference type="Pfam" id="PF04406">
    <property type="entry name" value="TP6A_N"/>
    <property type="match status" value="1"/>
</dbReference>
<dbReference type="GO" id="GO:0000228">
    <property type="term" value="C:nuclear chromosome"/>
    <property type="evidence" value="ECO:0007669"/>
    <property type="project" value="TreeGrafter"/>
</dbReference>
<dbReference type="InterPro" id="IPR013049">
    <property type="entry name" value="Spo11/TopoVI_A_N"/>
</dbReference>
<evidence type="ECO:0000256" key="2">
    <source>
        <dbReference type="ARBA" id="ARBA00001946"/>
    </source>
</evidence>